<name>A0ABS8WKR5_DATST</name>
<sequence length="178" mass="20537">MNRQRDTPRYNDYYPDLEEEDDAINYHMEDFQRCTQVPTQGTWRHNHGNQGRNYQNYEGPGYKDRDQGSKRTRGPPVTESRDAKIESILNEVPTKLLEQQMGMLSTQRPESDQCMMVGTRNGKTTIEIQVPGTGSTIIESDPWKIESKEKHKALLNQHIGVHDVLDSWHTGERGSPDH</sequence>
<protein>
    <submittedName>
        <fullName evidence="2">Uncharacterized protein</fullName>
    </submittedName>
</protein>
<organism evidence="2 3">
    <name type="scientific">Datura stramonium</name>
    <name type="common">Jimsonweed</name>
    <name type="synonym">Common thornapple</name>
    <dbReference type="NCBI Taxonomy" id="4076"/>
    <lineage>
        <taxon>Eukaryota</taxon>
        <taxon>Viridiplantae</taxon>
        <taxon>Streptophyta</taxon>
        <taxon>Embryophyta</taxon>
        <taxon>Tracheophyta</taxon>
        <taxon>Spermatophyta</taxon>
        <taxon>Magnoliopsida</taxon>
        <taxon>eudicotyledons</taxon>
        <taxon>Gunneridae</taxon>
        <taxon>Pentapetalae</taxon>
        <taxon>asterids</taxon>
        <taxon>lamiids</taxon>
        <taxon>Solanales</taxon>
        <taxon>Solanaceae</taxon>
        <taxon>Solanoideae</taxon>
        <taxon>Datureae</taxon>
        <taxon>Datura</taxon>
    </lineage>
</organism>
<evidence type="ECO:0000313" key="2">
    <source>
        <dbReference type="EMBL" id="MCE3051420.1"/>
    </source>
</evidence>
<dbReference type="Proteomes" id="UP000823775">
    <property type="component" value="Unassembled WGS sequence"/>
</dbReference>
<feature type="compositionally biased region" description="Polar residues" evidence="1">
    <location>
        <begin position="38"/>
        <end position="56"/>
    </location>
</feature>
<proteinExistence type="predicted"/>
<dbReference type="EMBL" id="JACEIK010008531">
    <property type="protein sequence ID" value="MCE3051420.1"/>
    <property type="molecule type" value="Genomic_DNA"/>
</dbReference>
<gene>
    <name evidence="2" type="ORF">HAX54_049795</name>
</gene>
<comment type="caution">
    <text evidence="2">The sequence shown here is derived from an EMBL/GenBank/DDBJ whole genome shotgun (WGS) entry which is preliminary data.</text>
</comment>
<reference evidence="2 3" key="1">
    <citation type="journal article" date="2021" name="BMC Genomics">
        <title>Datura genome reveals duplications of psychoactive alkaloid biosynthetic genes and high mutation rate following tissue culture.</title>
        <authorList>
            <person name="Rajewski A."/>
            <person name="Carter-House D."/>
            <person name="Stajich J."/>
            <person name="Litt A."/>
        </authorList>
    </citation>
    <scope>NUCLEOTIDE SEQUENCE [LARGE SCALE GENOMIC DNA]</scope>
    <source>
        <strain evidence="2">AR-01</strain>
    </source>
</reference>
<feature type="region of interest" description="Disordered" evidence="1">
    <location>
        <begin position="38"/>
        <end position="82"/>
    </location>
</feature>
<accession>A0ABS8WKR5</accession>
<evidence type="ECO:0000256" key="1">
    <source>
        <dbReference type="SAM" id="MobiDB-lite"/>
    </source>
</evidence>
<keyword evidence="3" id="KW-1185">Reference proteome</keyword>
<evidence type="ECO:0000313" key="3">
    <source>
        <dbReference type="Proteomes" id="UP000823775"/>
    </source>
</evidence>